<dbReference type="PANTHER" id="PTHR10000:SF53">
    <property type="entry name" value="5-AMINO-6-(5-PHOSPHO-D-RIBITYLAMINO)URACIL PHOSPHATASE YBJI-RELATED"/>
    <property type="match status" value="1"/>
</dbReference>
<dbReference type="Pfam" id="PF08282">
    <property type="entry name" value="Hydrolase_3"/>
    <property type="match status" value="1"/>
</dbReference>
<dbReference type="EMBL" id="BMWY01000010">
    <property type="protein sequence ID" value="GGZ64306.1"/>
    <property type="molecule type" value="Genomic_DNA"/>
</dbReference>
<dbReference type="InterPro" id="IPR000150">
    <property type="entry name" value="Cof"/>
</dbReference>
<sequence>MNFSQVKLVVTDMDGTLLNSKNEVSPRFFEIYEELKKRNIHFVAASGRQLFSIKEKLSPIKDEIYVIAENGGITLKAEKVLNTYTLPLNEVQEIIKTIREIDQAEMVICGKKRAYIESKDQDFIEFFKEFYVEYTQVDDLLHVEDDDFFKIAVYHPTDAEKHIYPSAQNFEHKFKVKVSGEHWVDLSGLETHKGNALQKLQDQLGVDKSQTMVFGDYNNDLEMLQLADFSFAMANSHPNVKKTANYSTKSNDELGVESILEKVILP</sequence>
<dbReference type="Gene3D" id="3.40.50.1000">
    <property type="entry name" value="HAD superfamily/HAD-like"/>
    <property type="match status" value="1"/>
</dbReference>
<name>A0ABQ3C127_9FLAO</name>
<dbReference type="InterPro" id="IPR023214">
    <property type="entry name" value="HAD_sf"/>
</dbReference>
<dbReference type="SUPFAM" id="SSF56784">
    <property type="entry name" value="HAD-like"/>
    <property type="match status" value="1"/>
</dbReference>
<dbReference type="SFLD" id="SFLDG01140">
    <property type="entry name" value="C2.B:_Phosphomannomutase_and_P"/>
    <property type="match status" value="1"/>
</dbReference>
<keyword evidence="2" id="KW-1185">Reference proteome</keyword>
<protein>
    <submittedName>
        <fullName evidence="1">Haloacid dehalogenase</fullName>
    </submittedName>
</protein>
<evidence type="ECO:0000313" key="2">
    <source>
        <dbReference type="Proteomes" id="UP000615593"/>
    </source>
</evidence>
<dbReference type="NCBIfam" id="TIGR01484">
    <property type="entry name" value="HAD-SF-IIB"/>
    <property type="match status" value="1"/>
</dbReference>
<organism evidence="1 2">
    <name type="scientific">Mesonia mobilis</name>
    <dbReference type="NCBI Taxonomy" id="369791"/>
    <lineage>
        <taxon>Bacteria</taxon>
        <taxon>Pseudomonadati</taxon>
        <taxon>Bacteroidota</taxon>
        <taxon>Flavobacteriia</taxon>
        <taxon>Flavobacteriales</taxon>
        <taxon>Flavobacteriaceae</taxon>
        <taxon>Mesonia</taxon>
    </lineage>
</organism>
<dbReference type="GeneID" id="94370388"/>
<evidence type="ECO:0000313" key="1">
    <source>
        <dbReference type="EMBL" id="GGZ64306.1"/>
    </source>
</evidence>
<dbReference type="SFLD" id="SFLDS00003">
    <property type="entry name" value="Haloacid_Dehalogenase"/>
    <property type="match status" value="1"/>
</dbReference>
<dbReference type="PANTHER" id="PTHR10000">
    <property type="entry name" value="PHOSPHOSERINE PHOSPHATASE"/>
    <property type="match status" value="1"/>
</dbReference>
<dbReference type="NCBIfam" id="TIGR00099">
    <property type="entry name" value="Cof-subfamily"/>
    <property type="match status" value="1"/>
</dbReference>
<dbReference type="PROSITE" id="PS01228">
    <property type="entry name" value="COF_1"/>
    <property type="match status" value="1"/>
</dbReference>
<dbReference type="SFLD" id="SFLDG01144">
    <property type="entry name" value="C2.B.4:_PGP_Like"/>
    <property type="match status" value="1"/>
</dbReference>
<dbReference type="InterPro" id="IPR036412">
    <property type="entry name" value="HAD-like_sf"/>
</dbReference>
<proteinExistence type="predicted"/>
<reference evidence="2" key="1">
    <citation type="journal article" date="2019" name="Int. J. Syst. Evol. Microbiol.">
        <title>The Global Catalogue of Microorganisms (GCM) 10K type strain sequencing project: providing services to taxonomists for standard genome sequencing and annotation.</title>
        <authorList>
            <consortium name="The Broad Institute Genomics Platform"/>
            <consortium name="The Broad Institute Genome Sequencing Center for Infectious Disease"/>
            <person name="Wu L."/>
            <person name="Ma J."/>
        </authorList>
    </citation>
    <scope>NUCLEOTIDE SEQUENCE [LARGE SCALE GENOMIC DNA]</scope>
    <source>
        <strain evidence="2">KCTC 12708</strain>
    </source>
</reference>
<dbReference type="RefSeq" id="WP_027885574.1">
    <property type="nucleotide sequence ID" value="NZ_BMWY01000010.1"/>
</dbReference>
<gene>
    <name evidence="1" type="ORF">GCM10008088_27220</name>
</gene>
<dbReference type="Proteomes" id="UP000615593">
    <property type="component" value="Unassembled WGS sequence"/>
</dbReference>
<accession>A0ABQ3C127</accession>
<dbReference type="Gene3D" id="3.30.1240.10">
    <property type="match status" value="1"/>
</dbReference>
<comment type="caution">
    <text evidence="1">The sequence shown here is derived from an EMBL/GenBank/DDBJ whole genome shotgun (WGS) entry which is preliminary data.</text>
</comment>
<dbReference type="CDD" id="cd07518">
    <property type="entry name" value="HAD_YbiV-Like"/>
    <property type="match status" value="1"/>
</dbReference>
<dbReference type="InterPro" id="IPR006379">
    <property type="entry name" value="HAD-SF_hydro_IIB"/>
</dbReference>